<feature type="chain" id="PRO_5007066245" description="Sensor of ECF-type sigma factor" evidence="1">
    <location>
        <begin position="24"/>
        <end position="154"/>
    </location>
</feature>
<evidence type="ECO:0000256" key="1">
    <source>
        <dbReference type="SAM" id="SignalP"/>
    </source>
</evidence>
<dbReference type="STRING" id="1622118.Lupro_03290"/>
<sequence>MKKMKKLLFLTYIILLTTNTSFSQQQNRQRIKALKTAYITEALNLSPNEAEKFWPIYNMYTTKIQALKMSLEGGLQHKVQLAGGIDYLSNKEAQKLIDDVILTEQQITDNKIKLVKELSKIISAVKIIRLKKAEKEFNRRILREFSRRKKLQRQ</sequence>
<protein>
    <recommendedName>
        <fullName evidence="4">Sensor of ECF-type sigma factor</fullName>
    </recommendedName>
</protein>
<reference evidence="3" key="1">
    <citation type="submission" date="2015-12" db="EMBL/GenBank/DDBJ databases">
        <title>Complete genome sequence of Lutibacter profundus strain LP1.</title>
        <authorList>
            <person name="Wissuwa J."/>
            <person name="Le Moine Bauer S."/>
            <person name="Stokke R."/>
            <person name="Dahle H."/>
            <person name="Steen I.H."/>
        </authorList>
    </citation>
    <scope>NUCLEOTIDE SEQUENCE [LARGE SCALE GENOMIC DNA]</scope>
    <source>
        <strain evidence="3">LP1</strain>
    </source>
</reference>
<dbReference type="KEGG" id="lut:Lupro_03290"/>
<keyword evidence="3" id="KW-1185">Reference proteome</keyword>
<accession>A0A0X8G599</accession>
<dbReference type="EMBL" id="CP013355">
    <property type="protein sequence ID" value="AMC10334.1"/>
    <property type="molecule type" value="Genomic_DNA"/>
</dbReference>
<feature type="signal peptide" evidence="1">
    <location>
        <begin position="1"/>
        <end position="23"/>
    </location>
</feature>
<evidence type="ECO:0000313" key="2">
    <source>
        <dbReference type="EMBL" id="AMC10334.1"/>
    </source>
</evidence>
<organism evidence="2 3">
    <name type="scientific">Lutibacter profundi</name>
    <dbReference type="NCBI Taxonomy" id="1622118"/>
    <lineage>
        <taxon>Bacteria</taxon>
        <taxon>Pseudomonadati</taxon>
        <taxon>Bacteroidota</taxon>
        <taxon>Flavobacteriia</taxon>
        <taxon>Flavobacteriales</taxon>
        <taxon>Flavobacteriaceae</taxon>
        <taxon>Lutibacter</taxon>
    </lineage>
</organism>
<dbReference type="PATRIC" id="fig|1622118.3.peg.698"/>
<name>A0A0X8G599_9FLAO</name>
<reference evidence="2 3" key="2">
    <citation type="journal article" date="2016" name="Int. J. Syst. Evol. Microbiol.">
        <title>Lutibacter profundi sp. nov., isolated from a deep-sea hydrothermal system on the Arctic Mid-Ocean Ridge and emended description of the genus Lutibacter.</title>
        <authorList>
            <person name="Le Moine Bauer S."/>
            <person name="Roalkvam I."/>
            <person name="Steen I.H."/>
            <person name="Dahle H."/>
        </authorList>
    </citation>
    <scope>NUCLEOTIDE SEQUENCE [LARGE SCALE GENOMIC DNA]</scope>
    <source>
        <strain evidence="2 3">LP1</strain>
    </source>
</reference>
<dbReference type="AlphaFoldDB" id="A0A0X8G599"/>
<evidence type="ECO:0000313" key="3">
    <source>
        <dbReference type="Proteomes" id="UP000059672"/>
    </source>
</evidence>
<evidence type="ECO:0008006" key="4">
    <source>
        <dbReference type="Google" id="ProtNLM"/>
    </source>
</evidence>
<keyword evidence="1" id="KW-0732">Signal</keyword>
<gene>
    <name evidence="2" type="ORF">Lupro_03290</name>
</gene>
<dbReference type="Proteomes" id="UP000059672">
    <property type="component" value="Chromosome"/>
</dbReference>
<proteinExistence type="predicted"/>